<evidence type="ECO:0000256" key="1">
    <source>
        <dbReference type="SAM" id="SignalP"/>
    </source>
</evidence>
<dbReference type="AlphaFoldDB" id="A0A9Q8PAQ0"/>
<keyword evidence="1" id="KW-0732">Signal</keyword>
<dbReference type="GeneID" id="71987590"/>
<name>A0A9Q8PAQ0_PASFU</name>
<evidence type="ECO:0000313" key="2">
    <source>
        <dbReference type="EMBL" id="UJO19023.1"/>
    </source>
</evidence>
<organism evidence="2 3">
    <name type="scientific">Passalora fulva</name>
    <name type="common">Tomato leaf mold</name>
    <name type="synonym">Cladosporium fulvum</name>
    <dbReference type="NCBI Taxonomy" id="5499"/>
    <lineage>
        <taxon>Eukaryota</taxon>
        <taxon>Fungi</taxon>
        <taxon>Dikarya</taxon>
        <taxon>Ascomycota</taxon>
        <taxon>Pezizomycotina</taxon>
        <taxon>Dothideomycetes</taxon>
        <taxon>Dothideomycetidae</taxon>
        <taxon>Mycosphaerellales</taxon>
        <taxon>Mycosphaerellaceae</taxon>
        <taxon>Fulvia</taxon>
    </lineage>
</organism>
<reference evidence="2" key="2">
    <citation type="journal article" date="2022" name="Microb. Genom.">
        <title>A chromosome-scale genome assembly of the tomato pathogen Cladosporium fulvum reveals a compartmentalized genome architecture and the presence of a dispensable chromosome.</title>
        <authorList>
            <person name="Zaccaron A.Z."/>
            <person name="Chen L.H."/>
            <person name="Samaras A."/>
            <person name="Stergiopoulos I."/>
        </authorList>
    </citation>
    <scope>NUCLEOTIDE SEQUENCE</scope>
    <source>
        <strain evidence="2">Race5_Kim</strain>
    </source>
</reference>
<accession>A0A9Q8PAQ0</accession>
<gene>
    <name evidence="2" type="ORF">CLAFUR5_07712</name>
</gene>
<dbReference type="RefSeq" id="XP_047763389.1">
    <property type="nucleotide sequence ID" value="XM_047906860.1"/>
</dbReference>
<feature type="signal peptide" evidence="1">
    <location>
        <begin position="1"/>
        <end position="19"/>
    </location>
</feature>
<protein>
    <submittedName>
        <fullName evidence="2">Uncharacterized protein</fullName>
    </submittedName>
</protein>
<dbReference type="OMA" id="RTVCIDY"/>
<dbReference type="Proteomes" id="UP000756132">
    <property type="component" value="Chromosome 6"/>
</dbReference>
<feature type="chain" id="PRO_5040226994" evidence="1">
    <location>
        <begin position="20"/>
        <end position="132"/>
    </location>
</feature>
<evidence type="ECO:0000313" key="3">
    <source>
        <dbReference type="Proteomes" id="UP000756132"/>
    </source>
</evidence>
<proteinExistence type="predicted"/>
<reference evidence="2" key="1">
    <citation type="submission" date="2021-12" db="EMBL/GenBank/DDBJ databases">
        <authorList>
            <person name="Zaccaron A."/>
            <person name="Stergiopoulos I."/>
        </authorList>
    </citation>
    <scope>NUCLEOTIDE SEQUENCE</scope>
    <source>
        <strain evidence="2">Race5_Kim</strain>
    </source>
</reference>
<sequence length="132" mass="13858">MLGIRLVALVASIATVANAAPAAQGDDPACTKCEDFANDCGRWYGGCYNTCTGPVPIYAVPECPCDDNPSDGIQRPDDCPKPKPGEKCEWYYNECGARYGGCYPEAGPIPGWAAPECVKTDDGGLPPAPAQQ</sequence>
<dbReference type="KEGG" id="ffu:CLAFUR5_07712"/>
<dbReference type="OrthoDB" id="3924764at2759"/>
<dbReference type="EMBL" id="CP090168">
    <property type="protein sequence ID" value="UJO19023.1"/>
    <property type="molecule type" value="Genomic_DNA"/>
</dbReference>
<keyword evidence="3" id="KW-1185">Reference proteome</keyword>